<proteinExistence type="predicted"/>
<evidence type="ECO:0000313" key="2">
    <source>
        <dbReference type="Proteomes" id="UP000229901"/>
    </source>
</evidence>
<dbReference type="EMBL" id="PFAP01000013">
    <property type="protein sequence ID" value="PIR94209.1"/>
    <property type="molecule type" value="Genomic_DNA"/>
</dbReference>
<comment type="caution">
    <text evidence="1">The sequence shown here is derived from an EMBL/GenBank/DDBJ whole genome shotgun (WGS) entry which is preliminary data.</text>
</comment>
<gene>
    <name evidence="1" type="ORF">COT97_02495</name>
</gene>
<accession>A0A2H0V727</accession>
<name>A0A2H0V727_9BACT</name>
<protein>
    <submittedName>
        <fullName evidence="1">Uncharacterized protein</fullName>
    </submittedName>
</protein>
<reference evidence="2" key="1">
    <citation type="submission" date="2017-09" db="EMBL/GenBank/DDBJ databases">
        <title>Depth-based differentiation of microbial function through sediment-hosted aquifers and enrichment of novel symbionts in the deep terrestrial subsurface.</title>
        <authorList>
            <person name="Probst A.J."/>
            <person name="Ladd B."/>
            <person name="Jarett J.K."/>
            <person name="Geller-Mcgrath D.E."/>
            <person name="Sieber C.M.K."/>
            <person name="Emerson J.B."/>
            <person name="Anantharaman K."/>
            <person name="Thomas B.C."/>
            <person name="Malmstrom R."/>
            <person name="Stieglmeier M."/>
            <person name="Klingl A."/>
            <person name="Woyke T."/>
            <person name="Ryan C.M."/>
            <person name="Banfield J.F."/>
        </authorList>
    </citation>
    <scope>NUCLEOTIDE SEQUENCE [LARGE SCALE GENOMIC DNA]</scope>
</reference>
<dbReference type="AlphaFoldDB" id="A0A2H0V727"/>
<dbReference type="Proteomes" id="UP000229901">
    <property type="component" value="Unassembled WGS sequence"/>
</dbReference>
<sequence length="211" mass="24497">MNNVIPFNSINLENRKLIKDFKIVLKDLEPLVKDPRFLWNGRDLSNFSLRPREIWANWLICVVLRKLHGDNITFMDDCKGDGFLVDREMGVMIPTEHVCALDISVADDLPKGEDRIINAIKFKISKSKYDGKILVVFFDGAGKFYRSKIRKAVYGKHHFEAIFCVGLLESSNDKYSYSVTEFRESFKDKSITHRVDINGNFDDWKITQILK</sequence>
<evidence type="ECO:0000313" key="1">
    <source>
        <dbReference type="EMBL" id="PIR94209.1"/>
    </source>
</evidence>
<organism evidence="1 2">
    <name type="scientific">Candidatus Falkowbacteria bacterium CG10_big_fil_rev_8_21_14_0_10_39_11</name>
    <dbReference type="NCBI Taxonomy" id="1974565"/>
    <lineage>
        <taxon>Bacteria</taxon>
        <taxon>Candidatus Falkowiibacteriota</taxon>
    </lineage>
</organism>